<proteinExistence type="predicted"/>
<name>A0A2H1VET6_SPOFR</name>
<gene>
    <name evidence="1" type="ORF">SFRICE_012082</name>
</gene>
<dbReference type="AlphaFoldDB" id="A0A2H1VET6"/>
<sequence length="126" mass="14128">MVSAYTLSQVVRVVGVGVRGGSTRGRRGVLRPPIYLPATDPNGPSTFIQGNKEQGKTLALFLRGEKHPTTSLPLGEVRRVRLLLPITTHFLLLFSEPERRFIMLYPEEEYEDLQFSYSEATVPTNP</sequence>
<reference evidence="1" key="1">
    <citation type="submission" date="2016-07" db="EMBL/GenBank/DDBJ databases">
        <authorList>
            <person name="Bretaudeau A."/>
        </authorList>
    </citation>
    <scope>NUCLEOTIDE SEQUENCE</scope>
    <source>
        <strain evidence="1">Rice</strain>
        <tissue evidence="1">Whole body</tissue>
    </source>
</reference>
<accession>A0A2H1VET6</accession>
<protein>
    <submittedName>
        <fullName evidence="1">SFRICE_012082</fullName>
    </submittedName>
</protein>
<evidence type="ECO:0000313" key="1">
    <source>
        <dbReference type="EMBL" id="SOQ39281.1"/>
    </source>
</evidence>
<organism evidence="1">
    <name type="scientific">Spodoptera frugiperda</name>
    <name type="common">Fall armyworm</name>
    <dbReference type="NCBI Taxonomy" id="7108"/>
    <lineage>
        <taxon>Eukaryota</taxon>
        <taxon>Metazoa</taxon>
        <taxon>Ecdysozoa</taxon>
        <taxon>Arthropoda</taxon>
        <taxon>Hexapoda</taxon>
        <taxon>Insecta</taxon>
        <taxon>Pterygota</taxon>
        <taxon>Neoptera</taxon>
        <taxon>Endopterygota</taxon>
        <taxon>Lepidoptera</taxon>
        <taxon>Glossata</taxon>
        <taxon>Ditrysia</taxon>
        <taxon>Noctuoidea</taxon>
        <taxon>Noctuidae</taxon>
        <taxon>Amphipyrinae</taxon>
        <taxon>Spodoptera</taxon>
    </lineage>
</organism>
<dbReference type="EMBL" id="ODYU01002151">
    <property type="protein sequence ID" value="SOQ39281.1"/>
    <property type="molecule type" value="Genomic_DNA"/>
</dbReference>